<proteinExistence type="predicted"/>
<name>A0ABX7Q649_9BACT</name>
<dbReference type="Proteomes" id="UP000663651">
    <property type="component" value="Chromosome"/>
</dbReference>
<dbReference type="EMBL" id="CP071382">
    <property type="protein sequence ID" value="QSV46538.1"/>
    <property type="molecule type" value="Genomic_DNA"/>
</dbReference>
<evidence type="ECO:0000256" key="1">
    <source>
        <dbReference type="SAM" id="SignalP"/>
    </source>
</evidence>
<keyword evidence="3" id="KW-1185">Reference proteome</keyword>
<evidence type="ECO:0000313" key="3">
    <source>
        <dbReference type="Proteomes" id="UP000663651"/>
    </source>
</evidence>
<accession>A0ABX7Q649</accession>
<dbReference type="RefSeq" id="WP_207164317.1">
    <property type="nucleotide sequence ID" value="NZ_CP071382.1"/>
</dbReference>
<evidence type="ECO:0000313" key="2">
    <source>
        <dbReference type="EMBL" id="QSV46538.1"/>
    </source>
</evidence>
<gene>
    <name evidence="2" type="ORF">JZM60_04470</name>
</gene>
<sequence length="183" mass="20915">MNTSFTRIALTAVMLVFLLTKVAVAAGPATLPLTFEGTKYHLAWTDVSEEGNLTNEYLTPGETLENWTTLIGVRQWPSVESLSDIVPPYLEERKPLFVARSEIYFPEDRKNDIVIEMFLGAPHLPYVEYNLHRFVMEEGTPGVKAYQFAQRIPLTEDLDLSETQKHLETRLNQLKAFKVTLLR</sequence>
<evidence type="ECO:0008006" key="4">
    <source>
        <dbReference type="Google" id="ProtNLM"/>
    </source>
</evidence>
<keyword evidence="1" id="KW-0732">Signal</keyword>
<reference evidence="2 3" key="1">
    <citation type="submission" date="2021-03" db="EMBL/GenBank/DDBJ databases">
        <title>Geobacter metallireducens gen. nov. sp. nov., a microorganism capable of coupling the complete oxidation of organic compounds to the reduction of iron and other metals.</title>
        <authorList>
            <person name="Li Y."/>
        </authorList>
    </citation>
    <scope>NUCLEOTIDE SEQUENCE [LARGE SCALE GENOMIC DNA]</scope>
    <source>
        <strain evidence="2 3">Jerry-YX</strain>
    </source>
</reference>
<feature type="signal peptide" evidence="1">
    <location>
        <begin position="1"/>
        <end position="25"/>
    </location>
</feature>
<feature type="chain" id="PRO_5047545871" description="SRPBCC family protein" evidence="1">
    <location>
        <begin position="26"/>
        <end position="183"/>
    </location>
</feature>
<organism evidence="2 3">
    <name type="scientific">Geobacter benzoatilyticus</name>
    <dbReference type="NCBI Taxonomy" id="2815309"/>
    <lineage>
        <taxon>Bacteria</taxon>
        <taxon>Pseudomonadati</taxon>
        <taxon>Thermodesulfobacteriota</taxon>
        <taxon>Desulfuromonadia</taxon>
        <taxon>Geobacterales</taxon>
        <taxon>Geobacteraceae</taxon>
        <taxon>Geobacter</taxon>
    </lineage>
</organism>
<protein>
    <recommendedName>
        <fullName evidence="4">SRPBCC family protein</fullName>
    </recommendedName>
</protein>